<dbReference type="AlphaFoldDB" id="Q0EYT6"/>
<dbReference type="InterPro" id="IPR003029">
    <property type="entry name" value="S1_domain"/>
</dbReference>
<keyword evidence="3" id="KW-0687">Ribonucleoprotein</keyword>
<dbReference type="CDD" id="cd05688">
    <property type="entry name" value="S1_RPS1_repeat_ec3"/>
    <property type="match status" value="1"/>
</dbReference>
<dbReference type="InterPro" id="IPR050437">
    <property type="entry name" value="Ribos_protein_bS1-like"/>
</dbReference>
<dbReference type="GO" id="GO:0006412">
    <property type="term" value="P:translation"/>
    <property type="evidence" value="ECO:0007669"/>
    <property type="project" value="TreeGrafter"/>
</dbReference>
<dbReference type="PRINTS" id="PR00681">
    <property type="entry name" value="RIBOSOMALS1"/>
</dbReference>
<evidence type="ECO:0000256" key="2">
    <source>
        <dbReference type="ARBA" id="ARBA00022980"/>
    </source>
</evidence>
<sequence>MSEAEKLDTIQKAGGEADVVDTASATAEATPEVVVAETETTAAAPAAEEPVVQASEESDETPAEEAVSEEDSFRLLYEASLKEKGEIRKGEMVTGMVVGLNADVVVIDVGTKAEGTIPLAEFEQAGLPVPAIGTEIKALIQSVGGSSGVSLSVLAIRQREAWDAIEAAVADESTVDAVITSEVKGGYRVSLSGLNAFMPRSEADTDIHVLPANLIGKACKVAVLEARRRPENIVVSRRRPLTAALEVERAAFFAQHAVGDRLSGEVKRLADFGAFVDIGGVDALLHVSDVSWRRIKHPSEMLSVGQSVSVEIVKLNAETGKVSVSMKALQSDPWDNVEAIYEPGMGLTGTVRRLLDFGAVVELEPGIEGMIHRSELSWTNRDVNPAAVLAEGDVVDVVVLEVDASARRIRLSLKAVSENPWQQWMADHPIGTHVSGKIKNITDFGFFVHVADGMDGLVHMENLSWEKSGAAAMEPYSKGQEVEAVVLGVDVEKQRIALGIKQLSADPFELFLAGVKRGNSVNGTVVDVKPAGVVVELADGVQAFMPMREVPRDHGELKVGSEVEAKIVEVNNKRRQVTLSIRQHLIQEEREAMRNYSRQTAEESAPSALALELQRKLFGKK</sequence>
<name>Q0EYT6_9PROT</name>
<dbReference type="STRING" id="314344.AL013_03440"/>
<dbReference type="CDD" id="cd04465">
    <property type="entry name" value="S1_RPS1_repeat_ec2_hs2"/>
    <property type="match status" value="1"/>
</dbReference>
<dbReference type="FunCoup" id="Q0EYT6">
    <property type="interactions" value="544"/>
</dbReference>
<dbReference type="OrthoDB" id="5287730at2"/>
<feature type="region of interest" description="Disordered" evidence="4">
    <location>
        <begin position="1"/>
        <end position="71"/>
    </location>
</feature>
<dbReference type="InterPro" id="IPR012340">
    <property type="entry name" value="NA-bd_OB-fold"/>
</dbReference>
<protein>
    <submittedName>
        <fullName evidence="6">Ribosomal protein S1</fullName>
    </submittedName>
</protein>
<dbReference type="GO" id="GO:0003729">
    <property type="term" value="F:mRNA binding"/>
    <property type="evidence" value="ECO:0007669"/>
    <property type="project" value="TreeGrafter"/>
</dbReference>
<evidence type="ECO:0000259" key="5">
    <source>
        <dbReference type="PROSITE" id="PS50126"/>
    </source>
</evidence>
<dbReference type="PANTHER" id="PTHR10724">
    <property type="entry name" value="30S RIBOSOMAL PROTEIN S1"/>
    <property type="match status" value="1"/>
</dbReference>
<dbReference type="SMART" id="SM00316">
    <property type="entry name" value="S1"/>
    <property type="match status" value="6"/>
</dbReference>
<dbReference type="EMBL" id="AATS01000008">
    <property type="protein sequence ID" value="EAU54471.1"/>
    <property type="molecule type" value="Genomic_DNA"/>
</dbReference>
<dbReference type="eggNOG" id="COG0539">
    <property type="taxonomic scope" value="Bacteria"/>
</dbReference>
<organism evidence="6 7">
    <name type="scientific">Mariprofundus ferrooxydans PV-1</name>
    <dbReference type="NCBI Taxonomy" id="314345"/>
    <lineage>
        <taxon>Bacteria</taxon>
        <taxon>Pseudomonadati</taxon>
        <taxon>Pseudomonadota</taxon>
        <taxon>Candidatius Mariprofundia</taxon>
        <taxon>Mariprofundales</taxon>
        <taxon>Mariprofundaceae</taxon>
        <taxon>Mariprofundus</taxon>
    </lineage>
</organism>
<feature type="domain" description="S1 motif" evidence="5">
    <location>
        <begin position="172"/>
        <end position="238"/>
    </location>
</feature>
<comment type="caution">
    <text evidence="6">The sequence shown here is derived from an EMBL/GenBank/DDBJ whole genome shotgun (WGS) entry which is preliminary data.</text>
</comment>
<proteinExistence type="inferred from homology"/>
<gene>
    <name evidence="6" type="ORF">SPV1_08636</name>
</gene>
<keyword evidence="2 6" id="KW-0689">Ribosomal protein</keyword>
<dbReference type="InParanoid" id="Q0EYT6"/>
<evidence type="ECO:0000256" key="3">
    <source>
        <dbReference type="ARBA" id="ARBA00023274"/>
    </source>
</evidence>
<dbReference type="NCBIfam" id="NF004952">
    <property type="entry name" value="PRK06299.1-2"/>
    <property type="match status" value="1"/>
</dbReference>
<dbReference type="PROSITE" id="PS50126">
    <property type="entry name" value="S1"/>
    <property type="match status" value="6"/>
</dbReference>
<dbReference type="PANTHER" id="PTHR10724:SF7">
    <property type="entry name" value="SMALL RIBOSOMAL SUBUNIT PROTEIN BS1C"/>
    <property type="match status" value="1"/>
</dbReference>
<evidence type="ECO:0000313" key="7">
    <source>
        <dbReference type="Proteomes" id="UP000005297"/>
    </source>
</evidence>
<evidence type="ECO:0000256" key="1">
    <source>
        <dbReference type="ARBA" id="ARBA00006767"/>
    </source>
</evidence>
<feature type="domain" description="S1 motif" evidence="5">
    <location>
        <begin position="259"/>
        <end position="327"/>
    </location>
</feature>
<reference evidence="6 7" key="1">
    <citation type="submission" date="2006-09" db="EMBL/GenBank/DDBJ databases">
        <authorList>
            <person name="Emerson D."/>
            <person name="Ferriera S."/>
            <person name="Johnson J."/>
            <person name="Kravitz S."/>
            <person name="Halpern A."/>
            <person name="Remington K."/>
            <person name="Beeson K."/>
            <person name="Tran B."/>
            <person name="Rogers Y.-H."/>
            <person name="Friedman R."/>
            <person name="Venter J.C."/>
        </authorList>
    </citation>
    <scope>NUCLEOTIDE SEQUENCE [LARGE SCALE GENOMIC DNA]</scope>
    <source>
        <strain evidence="6 7">PV-1</strain>
    </source>
</reference>
<dbReference type="Gene3D" id="2.40.50.140">
    <property type="entry name" value="Nucleic acid-binding proteins"/>
    <property type="match status" value="5"/>
</dbReference>
<dbReference type="GO" id="GO:0003735">
    <property type="term" value="F:structural constituent of ribosome"/>
    <property type="evidence" value="ECO:0007669"/>
    <property type="project" value="TreeGrafter"/>
</dbReference>
<feature type="domain" description="S1 motif" evidence="5">
    <location>
        <begin position="344"/>
        <end position="414"/>
    </location>
</feature>
<keyword evidence="7" id="KW-1185">Reference proteome</keyword>
<feature type="domain" description="S1 motif" evidence="5">
    <location>
        <begin position="518"/>
        <end position="582"/>
    </location>
</feature>
<dbReference type="Proteomes" id="UP000005297">
    <property type="component" value="Unassembled WGS sequence"/>
</dbReference>
<dbReference type="GO" id="GO:0022627">
    <property type="term" value="C:cytosolic small ribosomal subunit"/>
    <property type="evidence" value="ECO:0007669"/>
    <property type="project" value="TreeGrafter"/>
</dbReference>
<feature type="domain" description="S1 motif" evidence="5">
    <location>
        <begin position="431"/>
        <end position="501"/>
    </location>
</feature>
<dbReference type="InterPro" id="IPR035104">
    <property type="entry name" value="Ribosomal_protein_S1-like"/>
</dbReference>
<feature type="domain" description="S1 motif" evidence="5">
    <location>
        <begin position="90"/>
        <end position="154"/>
    </location>
</feature>
<feature type="compositionally biased region" description="Acidic residues" evidence="4">
    <location>
        <begin position="56"/>
        <end position="70"/>
    </location>
</feature>
<feature type="compositionally biased region" description="Low complexity" evidence="4">
    <location>
        <begin position="22"/>
        <end position="55"/>
    </location>
</feature>
<accession>Q0EYT6</accession>
<dbReference type="RefSeq" id="WP_009849251.1">
    <property type="nucleotide sequence ID" value="NZ_DS022294.1"/>
</dbReference>
<dbReference type="SUPFAM" id="SSF50249">
    <property type="entry name" value="Nucleic acid-binding proteins"/>
    <property type="match status" value="6"/>
</dbReference>
<comment type="similarity">
    <text evidence="1">Belongs to the bacterial ribosomal protein bS1 family.</text>
</comment>
<evidence type="ECO:0000313" key="6">
    <source>
        <dbReference type="EMBL" id="EAU54471.1"/>
    </source>
</evidence>
<evidence type="ECO:0000256" key="4">
    <source>
        <dbReference type="SAM" id="MobiDB-lite"/>
    </source>
</evidence>
<dbReference type="HOGENOM" id="CLU_015805_2_1_0"/>
<dbReference type="Pfam" id="PF00575">
    <property type="entry name" value="S1"/>
    <property type="match status" value="4"/>
</dbReference>